<dbReference type="PANTHER" id="PTHR30471:SF3">
    <property type="entry name" value="UPF0758 PROTEIN YEES-RELATED"/>
    <property type="match status" value="1"/>
</dbReference>
<keyword evidence="4" id="KW-0862">Zinc</keyword>
<dbReference type="STRING" id="1678841.TBC1_12767"/>
<dbReference type="InterPro" id="IPR025657">
    <property type="entry name" value="RadC_JAB"/>
</dbReference>
<dbReference type="RefSeq" id="WP_062044928.1">
    <property type="nucleotide sequence ID" value="NZ_DF968183.1"/>
</dbReference>
<dbReference type="Proteomes" id="UP000053091">
    <property type="component" value="Unassembled WGS sequence"/>
</dbReference>
<dbReference type="Pfam" id="PF04002">
    <property type="entry name" value="RadC"/>
    <property type="match status" value="1"/>
</dbReference>
<dbReference type="CDD" id="cd08071">
    <property type="entry name" value="MPN_DUF2466"/>
    <property type="match status" value="1"/>
</dbReference>
<dbReference type="Pfam" id="PF20582">
    <property type="entry name" value="UPF0758_N"/>
    <property type="match status" value="1"/>
</dbReference>
<evidence type="ECO:0000256" key="2">
    <source>
        <dbReference type="ARBA" id="ARBA00022723"/>
    </source>
</evidence>
<dbReference type="NCBIfam" id="NF000642">
    <property type="entry name" value="PRK00024.1"/>
    <property type="match status" value="1"/>
</dbReference>
<keyword evidence="2" id="KW-0479">Metal-binding</keyword>
<dbReference type="AlphaFoldDB" id="A0A0S7C6T3"/>
<dbReference type="InterPro" id="IPR037518">
    <property type="entry name" value="MPN"/>
</dbReference>
<evidence type="ECO:0000313" key="8">
    <source>
        <dbReference type="EMBL" id="GAP44953.1"/>
    </source>
</evidence>
<evidence type="ECO:0000256" key="3">
    <source>
        <dbReference type="ARBA" id="ARBA00022801"/>
    </source>
</evidence>
<evidence type="ECO:0000256" key="4">
    <source>
        <dbReference type="ARBA" id="ARBA00022833"/>
    </source>
</evidence>
<feature type="domain" description="MPN" evidence="7">
    <location>
        <begin position="110"/>
        <end position="232"/>
    </location>
</feature>
<evidence type="ECO:0000259" key="7">
    <source>
        <dbReference type="PROSITE" id="PS50249"/>
    </source>
</evidence>
<protein>
    <submittedName>
        <fullName evidence="8">DNA replication and repair protein RadC</fullName>
    </submittedName>
</protein>
<dbReference type="GO" id="GO:0046872">
    <property type="term" value="F:metal ion binding"/>
    <property type="evidence" value="ECO:0007669"/>
    <property type="project" value="UniProtKB-KW"/>
</dbReference>
<keyword evidence="5" id="KW-0482">Metalloprotease</keyword>
<dbReference type="InterPro" id="IPR001405">
    <property type="entry name" value="UPF0758"/>
</dbReference>
<dbReference type="NCBIfam" id="TIGR00608">
    <property type="entry name" value="radc"/>
    <property type="match status" value="1"/>
</dbReference>
<keyword evidence="1" id="KW-0645">Protease</keyword>
<dbReference type="PROSITE" id="PS50249">
    <property type="entry name" value="MPN"/>
    <property type="match status" value="1"/>
</dbReference>
<keyword evidence="3" id="KW-0378">Hydrolase</keyword>
<dbReference type="InterPro" id="IPR020891">
    <property type="entry name" value="UPF0758_CS"/>
</dbReference>
<evidence type="ECO:0000313" key="9">
    <source>
        <dbReference type="Proteomes" id="UP000053091"/>
    </source>
</evidence>
<dbReference type="PROSITE" id="PS01302">
    <property type="entry name" value="UPF0758"/>
    <property type="match status" value="1"/>
</dbReference>
<accession>A0A0S7C6T3</accession>
<dbReference type="Gene3D" id="3.40.140.10">
    <property type="entry name" value="Cytidine Deaminase, domain 2"/>
    <property type="match status" value="1"/>
</dbReference>
<keyword evidence="9" id="KW-1185">Reference proteome</keyword>
<dbReference type="OrthoDB" id="9804482at2"/>
<sequence length="232" mass="25939">MDDNKVRVPIKYWAEDDKPREKLISKGKEALSDAELLAILLRSGTKTRSAVELGRDLLQQVDNNLIGLSRLSAEELTRHNGIGEAKALSIIAALELGMRRRAAEIPVKKTISSSRDAFEIFYPNLADSLYEEFWVLFLNRANRKISVMSVSEGGQAGTVADPKKIFKMALEQNAAYIILCHNHPSGNLRPSDADIRLTRKMKEAGQLLDLPVLDHLIIGDEKYYSFADEGQM</sequence>
<evidence type="ECO:0000256" key="6">
    <source>
        <dbReference type="RuleBase" id="RU003797"/>
    </source>
</evidence>
<evidence type="ECO:0000256" key="1">
    <source>
        <dbReference type="ARBA" id="ARBA00022670"/>
    </source>
</evidence>
<dbReference type="PANTHER" id="PTHR30471">
    <property type="entry name" value="DNA REPAIR PROTEIN RADC"/>
    <property type="match status" value="1"/>
</dbReference>
<evidence type="ECO:0000256" key="5">
    <source>
        <dbReference type="ARBA" id="ARBA00023049"/>
    </source>
</evidence>
<reference evidence="8" key="1">
    <citation type="journal article" date="2015" name="Genome Announc.">
        <title>Draft Genome Sequence of Bacteroidales Strain TBC1, a Novel Isolate from a Methanogenic Wastewater Treatment System.</title>
        <authorList>
            <person name="Tourlousse D.M."/>
            <person name="Matsuura N."/>
            <person name="Sun L."/>
            <person name="Toyonaga M."/>
            <person name="Kuroda K."/>
            <person name="Ohashi A."/>
            <person name="Cruz R."/>
            <person name="Yamaguchi T."/>
            <person name="Sekiguchi Y."/>
        </authorList>
    </citation>
    <scope>NUCLEOTIDE SEQUENCE [LARGE SCALE GENOMIC DNA]</scope>
    <source>
        <strain evidence="8">TBC1</strain>
    </source>
</reference>
<dbReference type="SUPFAM" id="SSF102712">
    <property type="entry name" value="JAB1/MPN domain"/>
    <property type="match status" value="1"/>
</dbReference>
<dbReference type="GO" id="GO:0006508">
    <property type="term" value="P:proteolysis"/>
    <property type="evidence" value="ECO:0007669"/>
    <property type="project" value="UniProtKB-KW"/>
</dbReference>
<comment type="similarity">
    <text evidence="6">Belongs to the UPF0758 family.</text>
</comment>
<dbReference type="EMBL" id="DF968183">
    <property type="protein sequence ID" value="GAP44953.1"/>
    <property type="molecule type" value="Genomic_DNA"/>
</dbReference>
<dbReference type="GO" id="GO:0008237">
    <property type="term" value="F:metallopeptidase activity"/>
    <property type="evidence" value="ECO:0007669"/>
    <property type="project" value="UniProtKB-KW"/>
</dbReference>
<proteinExistence type="inferred from homology"/>
<dbReference type="InterPro" id="IPR046778">
    <property type="entry name" value="UPF0758_N"/>
</dbReference>
<dbReference type="PATRIC" id="fig|1678841.3.peg.3520"/>
<organism evidence="8">
    <name type="scientific">Lentimicrobium saccharophilum</name>
    <dbReference type="NCBI Taxonomy" id="1678841"/>
    <lineage>
        <taxon>Bacteria</taxon>
        <taxon>Pseudomonadati</taxon>
        <taxon>Bacteroidota</taxon>
        <taxon>Bacteroidia</taxon>
        <taxon>Bacteroidales</taxon>
        <taxon>Lentimicrobiaceae</taxon>
        <taxon>Lentimicrobium</taxon>
    </lineage>
</organism>
<name>A0A0S7C6T3_9BACT</name>
<gene>
    <name evidence="8" type="ORF">TBC1_12767</name>
</gene>